<name>A0A1I8AKT7_9BILA</name>
<reference evidence="2" key="1">
    <citation type="submission" date="2016-11" db="UniProtKB">
        <authorList>
            <consortium name="WormBaseParasite"/>
        </authorList>
    </citation>
    <scope>IDENTIFICATION</scope>
</reference>
<dbReference type="WBParaSite" id="L893_g6765.t1">
    <property type="protein sequence ID" value="L893_g6765.t1"/>
    <property type="gene ID" value="L893_g6765"/>
</dbReference>
<organism evidence="1 2">
    <name type="scientific">Steinernema glaseri</name>
    <dbReference type="NCBI Taxonomy" id="37863"/>
    <lineage>
        <taxon>Eukaryota</taxon>
        <taxon>Metazoa</taxon>
        <taxon>Ecdysozoa</taxon>
        <taxon>Nematoda</taxon>
        <taxon>Chromadorea</taxon>
        <taxon>Rhabditida</taxon>
        <taxon>Tylenchina</taxon>
        <taxon>Panagrolaimomorpha</taxon>
        <taxon>Strongyloidoidea</taxon>
        <taxon>Steinernematidae</taxon>
        <taxon>Steinernema</taxon>
    </lineage>
</organism>
<sequence>MFHPTRAGPIAGFVPLERGTGKYYEPGHWLDEREQPRPVTEEGVYLRVKSIHCRWDEDPYERPKSCAATPSMTSA</sequence>
<keyword evidence="1" id="KW-1185">Reference proteome</keyword>
<accession>A0A1I8AKT7</accession>
<dbReference type="Proteomes" id="UP000095287">
    <property type="component" value="Unplaced"/>
</dbReference>
<evidence type="ECO:0000313" key="2">
    <source>
        <dbReference type="WBParaSite" id="L893_g6765.t1"/>
    </source>
</evidence>
<proteinExistence type="predicted"/>
<evidence type="ECO:0000313" key="1">
    <source>
        <dbReference type="Proteomes" id="UP000095287"/>
    </source>
</evidence>
<protein>
    <submittedName>
        <fullName evidence="2">COesterase domain-containing protein</fullName>
    </submittedName>
</protein>
<dbReference type="AlphaFoldDB" id="A0A1I8AKT7"/>